<name>A0A829ZFH1_9FIRM</name>
<dbReference type="AlphaFoldDB" id="A0A829ZFH1"/>
<accession>A0A829ZFH1</accession>
<evidence type="ECO:0000313" key="1">
    <source>
        <dbReference type="EMBL" id="GFI41694.1"/>
    </source>
</evidence>
<dbReference type="RefSeq" id="WP_172472920.1">
    <property type="nucleotide sequence ID" value="NZ_BLMI01000211.1"/>
</dbReference>
<dbReference type="Proteomes" id="UP000490821">
    <property type="component" value="Unassembled WGS sequence"/>
</dbReference>
<evidence type="ECO:0000313" key="2">
    <source>
        <dbReference type="Proteomes" id="UP000490821"/>
    </source>
</evidence>
<protein>
    <recommendedName>
        <fullName evidence="3">Replication-relaxation</fullName>
    </recommendedName>
</protein>
<gene>
    <name evidence="1" type="ORF">IMSAGC017_01739</name>
</gene>
<reference evidence="1 2" key="1">
    <citation type="journal article" date="2020" name="Microbiome">
        <title>Single-cell genomics of uncultured bacteria reveals dietary fiber responders in the mouse gut microbiota.</title>
        <authorList>
            <person name="Chijiiwa R."/>
            <person name="Hosokawa M."/>
            <person name="Kogawa M."/>
            <person name="Nishikawa Y."/>
            <person name="Ide K."/>
            <person name="Sakanashi C."/>
            <person name="Takahashi K."/>
            <person name="Takeyama H."/>
        </authorList>
    </citation>
    <scope>NUCLEOTIDE SEQUENCE [LARGE SCALE GENOMIC DNA]</scope>
    <source>
        <strain evidence="1">IMSAGC_017</strain>
    </source>
</reference>
<sequence>MGNHNRPKIDQDDIELMKKIGRHNFVDMIYVYRFYKVNCKKRTVNDRINQLANYNYLNVIKTFIPPEYTATQETVYKIISLGSRGIELMKNLGENIESNLGALKNASSYRMYHQAQVSTVCDQLELSFKESSSKYEVAQILNEKEAFLEEVSNMPDAIILFRPKSEYITNNREMYIVVFVELERSYASFKRVKSKMLGYENAIKDKVYVKKIGLPIIDQRVLFVSQTDGQFQTIKDKIVETDYDGIGVLMAKYSEVCNNPTDRIYINPKNNNNYKLLSNLENQ</sequence>
<comment type="caution">
    <text evidence="1">The sequence shown here is derived from an EMBL/GenBank/DDBJ whole genome shotgun (WGS) entry which is preliminary data.</text>
</comment>
<organism evidence="1 2">
    <name type="scientific">Thomasclavelia cocleata</name>
    <dbReference type="NCBI Taxonomy" id="69824"/>
    <lineage>
        <taxon>Bacteria</taxon>
        <taxon>Bacillati</taxon>
        <taxon>Bacillota</taxon>
        <taxon>Erysipelotrichia</taxon>
        <taxon>Erysipelotrichales</taxon>
        <taxon>Coprobacillaceae</taxon>
        <taxon>Thomasclavelia</taxon>
    </lineage>
</organism>
<proteinExistence type="predicted"/>
<evidence type="ECO:0008006" key="3">
    <source>
        <dbReference type="Google" id="ProtNLM"/>
    </source>
</evidence>
<dbReference type="EMBL" id="BLMI01000211">
    <property type="protein sequence ID" value="GFI41694.1"/>
    <property type="molecule type" value="Genomic_DNA"/>
</dbReference>